<proteinExistence type="predicted"/>
<comment type="caution">
    <text evidence="1">The sequence shown here is derived from an EMBL/GenBank/DDBJ whole genome shotgun (WGS) entry which is preliminary data.</text>
</comment>
<reference evidence="1 2" key="1">
    <citation type="journal article" date="2018" name="Front. Plant Sci.">
        <title>Red Clover (Trifolium pratense) and Zigzag Clover (T. medium) - A Picture of Genomic Similarities and Differences.</title>
        <authorList>
            <person name="Dluhosova J."/>
            <person name="Istvanek J."/>
            <person name="Nedelnik J."/>
            <person name="Repkova J."/>
        </authorList>
    </citation>
    <scope>NUCLEOTIDE SEQUENCE [LARGE SCALE GENOMIC DNA]</scope>
    <source>
        <strain evidence="2">cv. 10/8</strain>
        <tissue evidence="1">Leaf</tissue>
    </source>
</reference>
<keyword evidence="2" id="KW-1185">Reference proteome</keyword>
<dbReference type="EMBL" id="LXQA010188233">
    <property type="protein sequence ID" value="MCI31576.1"/>
    <property type="molecule type" value="Genomic_DNA"/>
</dbReference>
<name>A0A392R6T5_9FABA</name>
<sequence length="67" mass="7916">KLWVYASKTKDQVLEKFKEFHALVDRQTCKKLKCVRSYNGDEYCGPLMSIASNRVLHMKRLILKLRS</sequence>
<feature type="non-terminal residue" evidence="1">
    <location>
        <position position="1"/>
    </location>
</feature>
<dbReference type="AlphaFoldDB" id="A0A392R6T5"/>
<dbReference type="Proteomes" id="UP000265520">
    <property type="component" value="Unassembled WGS sequence"/>
</dbReference>
<organism evidence="1 2">
    <name type="scientific">Trifolium medium</name>
    <dbReference type="NCBI Taxonomy" id="97028"/>
    <lineage>
        <taxon>Eukaryota</taxon>
        <taxon>Viridiplantae</taxon>
        <taxon>Streptophyta</taxon>
        <taxon>Embryophyta</taxon>
        <taxon>Tracheophyta</taxon>
        <taxon>Spermatophyta</taxon>
        <taxon>Magnoliopsida</taxon>
        <taxon>eudicotyledons</taxon>
        <taxon>Gunneridae</taxon>
        <taxon>Pentapetalae</taxon>
        <taxon>rosids</taxon>
        <taxon>fabids</taxon>
        <taxon>Fabales</taxon>
        <taxon>Fabaceae</taxon>
        <taxon>Papilionoideae</taxon>
        <taxon>50 kb inversion clade</taxon>
        <taxon>NPAAA clade</taxon>
        <taxon>Hologalegina</taxon>
        <taxon>IRL clade</taxon>
        <taxon>Trifolieae</taxon>
        <taxon>Trifolium</taxon>
    </lineage>
</organism>
<evidence type="ECO:0000313" key="2">
    <source>
        <dbReference type="Proteomes" id="UP000265520"/>
    </source>
</evidence>
<evidence type="ECO:0000313" key="1">
    <source>
        <dbReference type="EMBL" id="MCI31576.1"/>
    </source>
</evidence>
<protein>
    <submittedName>
        <fullName evidence="1">Retrovirus-related pol polyprotein from transposon tnt 1-94</fullName>
    </submittedName>
</protein>
<accession>A0A392R6T5</accession>